<protein>
    <submittedName>
        <fullName evidence="11">Energy transducer TonB</fullName>
    </submittedName>
</protein>
<name>A0ABS6X1N6_9BACT</name>
<keyword evidence="4" id="KW-1003">Cell membrane</keyword>
<evidence type="ECO:0000256" key="3">
    <source>
        <dbReference type="ARBA" id="ARBA00022448"/>
    </source>
</evidence>
<keyword evidence="7" id="KW-0653">Protein transport</keyword>
<evidence type="ECO:0000256" key="6">
    <source>
        <dbReference type="ARBA" id="ARBA00022692"/>
    </source>
</evidence>
<dbReference type="InterPro" id="IPR037682">
    <property type="entry name" value="TonB_C"/>
</dbReference>
<evidence type="ECO:0000313" key="11">
    <source>
        <dbReference type="EMBL" id="MBW3129670.1"/>
    </source>
</evidence>
<dbReference type="Proteomes" id="UP000826188">
    <property type="component" value="Unassembled WGS sequence"/>
</dbReference>
<evidence type="ECO:0000259" key="10">
    <source>
        <dbReference type="Pfam" id="PF03544"/>
    </source>
</evidence>
<evidence type="ECO:0000313" key="12">
    <source>
        <dbReference type="Proteomes" id="UP000826188"/>
    </source>
</evidence>
<evidence type="ECO:0000256" key="7">
    <source>
        <dbReference type="ARBA" id="ARBA00022927"/>
    </source>
</evidence>
<comment type="subcellular location">
    <subcellularLocation>
        <location evidence="1">Cell inner membrane</location>
        <topology evidence="1">Single-pass membrane protein</topology>
        <orientation evidence="1">Periplasmic side</orientation>
    </subcellularLocation>
</comment>
<comment type="similarity">
    <text evidence="2">Belongs to the TonB family.</text>
</comment>
<comment type="caution">
    <text evidence="11">The sequence shown here is derived from an EMBL/GenBank/DDBJ whole genome shotgun (WGS) entry which is preliminary data.</text>
</comment>
<reference evidence="11 12" key="1">
    <citation type="submission" date="2021-07" db="EMBL/GenBank/DDBJ databases">
        <title>Hymenobacter profundi sp. nov., isolated from deep-sea water.</title>
        <authorList>
            <person name="Kim M.K."/>
        </authorList>
    </citation>
    <scope>NUCLEOTIDE SEQUENCE [LARGE SCALE GENOMIC DNA]</scope>
    <source>
        <strain evidence="11 12">M2</strain>
    </source>
</reference>
<organism evidence="11 12">
    <name type="scientific">Hymenobacter profundi</name>
    <dbReference type="NCBI Taxonomy" id="1982110"/>
    <lineage>
        <taxon>Bacteria</taxon>
        <taxon>Pseudomonadati</taxon>
        <taxon>Bacteroidota</taxon>
        <taxon>Cytophagia</taxon>
        <taxon>Cytophagales</taxon>
        <taxon>Hymenobacteraceae</taxon>
        <taxon>Hymenobacter</taxon>
    </lineage>
</organism>
<dbReference type="Pfam" id="PF03544">
    <property type="entry name" value="TonB_C"/>
    <property type="match status" value="1"/>
</dbReference>
<dbReference type="PANTHER" id="PTHR33446">
    <property type="entry name" value="PROTEIN TONB-RELATED"/>
    <property type="match status" value="1"/>
</dbReference>
<proteinExistence type="inferred from homology"/>
<feature type="domain" description="TonB C-terminal" evidence="10">
    <location>
        <begin position="156"/>
        <end position="215"/>
    </location>
</feature>
<gene>
    <name evidence="11" type="ORF">KYK14_13995</name>
</gene>
<dbReference type="RefSeq" id="WP_219159636.1">
    <property type="nucleotide sequence ID" value="NZ_JAHWGL010000059.1"/>
</dbReference>
<evidence type="ECO:0000256" key="8">
    <source>
        <dbReference type="ARBA" id="ARBA00022989"/>
    </source>
</evidence>
<keyword evidence="8" id="KW-1133">Transmembrane helix</keyword>
<keyword evidence="12" id="KW-1185">Reference proteome</keyword>
<evidence type="ECO:0000256" key="2">
    <source>
        <dbReference type="ARBA" id="ARBA00006555"/>
    </source>
</evidence>
<keyword evidence="5" id="KW-0997">Cell inner membrane</keyword>
<evidence type="ECO:0000256" key="5">
    <source>
        <dbReference type="ARBA" id="ARBA00022519"/>
    </source>
</evidence>
<sequence>MLFLPILNVHVHACPADWHQMAPTTQGRHCAHCNREVIDFTNSAAADLAAARTASPDGQLCSRFRQSQLAAGPQPRLRSKLRRFLVALVLVCGLGLSGREAWAQVLAGTKRPEAAQTFPPGVLGMSPEKMPEYKNGGTEGLRRFITHNLRYPPGQQKSGRVFIGFVVTKQGYARRFSILKGMGEPFDREALRVAKLMGQWIPIKDDVNYTLPITFSR</sequence>
<dbReference type="EMBL" id="JAHWGL010000059">
    <property type="protein sequence ID" value="MBW3129670.1"/>
    <property type="molecule type" value="Genomic_DNA"/>
</dbReference>
<keyword evidence="6" id="KW-0812">Transmembrane</keyword>
<dbReference type="PANTHER" id="PTHR33446:SF2">
    <property type="entry name" value="PROTEIN TONB"/>
    <property type="match status" value="1"/>
</dbReference>
<evidence type="ECO:0000256" key="1">
    <source>
        <dbReference type="ARBA" id="ARBA00004383"/>
    </source>
</evidence>
<evidence type="ECO:0000256" key="9">
    <source>
        <dbReference type="ARBA" id="ARBA00023136"/>
    </source>
</evidence>
<dbReference type="NCBIfam" id="TIGR01352">
    <property type="entry name" value="tonB_Cterm"/>
    <property type="match status" value="1"/>
</dbReference>
<dbReference type="InterPro" id="IPR006260">
    <property type="entry name" value="TonB/TolA_C"/>
</dbReference>
<accession>A0ABS6X1N6</accession>
<keyword evidence="3" id="KW-0813">Transport</keyword>
<dbReference type="InterPro" id="IPR051045">
    <property type="entry name" value="TonB-dependent_transducer"/>
</dbReference>
<evidence type="ECO:0000256" key="4">
    <source>
        <dbReference type="ARBA" id="ARBA00022475"/>
    </source>
</evidence>
<keyword evidence="9" id="KW-0472">Membrane</keyword>